<dbReference type="Pfam" id="PF03073">
    <property type="entry name" value="TspO_MBR"/>
    <property type="match status" value="1"/>
</dbReference>
<feature type="transmembrane region" description="Helical" evidence="1">
    <location>
        <begin position="80"/>
        <end position="99"/>
    </location>
</feature>
<keyword evidence="1" id="KW-1133">Transmembrane helix</keyword>
<protein>
    <submittedName>
        <fullName evidence="2">Tryptophan-rich sensory protein</fullName>
    </submittedName>
</protein>
<dbReference type="InterPro" id="IPR004307">
    <property type="entry name" value="TspO_MBR"/>
</dbReference>
<gene>
    <name evidence="2" type="ORF">KUA55_03440</name>
</gene>
<keyword evidence="1" id="KW-0812">Transmembrane</keyword>
<feature type="transmembrane region" description="Helical" evidence="1">
    <location>
        <begin position="132"/>
        <end position="156"/>
    </location>
</feature>
<dbReference type="EMBL" id="JAHUZB010000001">
    <property type="protein sequence ID" value="MBV7389719.1"/>
    <property type="molecule type" value="Genomic_DNA"/>
</dbReference>
<feature type="transmembrane region" description="Helical" evidence="1">
    <location>
        <begin position="48"/>
        <end position="68"/>
    </location>
</feature>
<accession>A0ABS6T9Z2</accession>
<keyword evidence="1" id="KW-0472">Membrane</keyword>
<dbReference type="PANTHER" id="PTHR10057">
    <property type="entry name" value="PERIPHERAL-TYPE BENZODIAZEPINE RECEPTOR"/>
    <property type="match status" value="1"/>
</dbReference>
<dbReference type="RefSeq" id="WP_218324766.1">
    <property type="nucleotide sequence ID" value="NZ_JAHUZB010000001.1"/>
</dbReference>
<comment type="caution">
    <text evidence="2">The sequence shown here is derived from an EMBL/GenBank/DDBJ whole genome shotgun (WGS) entry which is preliminary data.</text>
</comment>
<dbReference type="PIRSF" id="PIRSF005859">
    <property type="entry name" value="PBR"/>
    <property type="match status" value="1"/>
</dbReference>
<evidence type="ECO:0000313" key="2">
    <source>
        <dbReference type="EMBL" id="MBV7389719.1"/>
    </source>
</evidence>
<organism evidence="2 3">
    <name type="scientific">Enterococcus alishanensis</name>
    <dbReference type="NCBI Taxonomy" id="1303817"/>
    <lineage>
        <taxon>Bacteria</taxon>
        <taxon>Bacillati</taxon>
        <taxon>Bacillota</taxon>
        <taxon>Bacilli</taxon>
        <taxon>Lactobacillales</taxon>
        <taxon>Enterococcaceae</taxon>
        <taxon>Enterococcus</taxon>
    </lineage>
</organism>
<feature type="transmembrane region" description="Helical" evidence="1">
    <location>
        <begin position="105"/>
        <end position="125"/>
    </location>
</feature>
<reference evidence="2 3" key="1">
    <citation type="submission" date="2021-06" db="EMBL/GenBank/DDBJ databases">
        <title>Enterococcus alishanensis sp. nov., a novel lactic acid bacterium isolated from fresh coffee beans.</title>
        <authorList>
            <person name="Chen Y.-S."/>
        </authorList>
    </citation>
    <scope>NUCLEOTIDE SEQUENCE [LARGE SCALE GENOMIC DNA]</scope>
    <source>
        <strain evidence="2 3">ALS3</strain>
    </source>
</reference>
<evidence type="ECO:0000313" key="3">
    <source>
        <dbReference type="Proteomes" id="UP000774130"/>
    </source>
</evidence>
<dbReference type="PANTHER" id="PTHR10057:SF0">
    <property type="entry name" value="TRANSLOCATOR PROTEIN"/>
    <property type="match status" value="1"/>
</dbReference>
<feature type="transmembrane region" description="Helical" evidence="1">
    <location>
        <begin position="7"/>
        <end position="28"/>
    </location>
</feature>
<sequence>MNKKKWLILVAAIIFTELVGGLSGLLAGNSRSIYESFDKIPLAPPGSLFGIVWPILYLMMGVSLFFIITGNIRQTYKRNAYLLYAIQLLLNFTWSLIFFGGNQMGLAIINILALDIVVAYQIFYYHKLSKPAAYLLIPYLVWILFATYLNIGFALIN</sequence>
<evidence type="ECO:0000256" key="1">
    <source>
        <dbReference type="SAM" id="Phobius"/>
    </source>
</evidence>
<proteinExistence type="predicted"/>
<dbReference type="Proteomes" id="UP000774130">
    <property type="component" value="Unassembled WGS sequence"/>
</dbReference>
<name>A0ABS6T9Z2_9ENTE</name>
<keyword evidence="3" id="KW-1185">Reference proteome</keyword>
<dbReference type="CDD" id="cd15904">
    <property type="entry name" value="TSPO_MBR"/>
    <property type="match status" value="1"/>
</dbReference>